<comment type="subcellular location">
    <subcellularLocation>
        <location evidence="3">Secreted</location>
    </subcellularLocation>
</comment>
<keyword evidence="11" id="KW-0378">Hydrolase</keyword>
<dbReference type="InterPro" id="IPR006102">
    <property type="entry name" value="Ig-like_GH2"/>
</dbReference>
<keyword evidence="26" id="KW-1185">Reference proteome</keyword>
<evidence type="ECO:0000256" key="7">
    <source>
        <dbReference type="ARBA" id="ARBA00012754"/>
    </source>
</evidence>
<evidence type="ECO:0000256" key="4">
    <source>
        <dbReference type="ARBA" id="ARBA00004740"/>
    </source>
</evidence>
<comment type="catalytic activity">
    <reaction evidence="1">
        <text>Hydrolysis of terminal, non-reducing beta-D-mannose residues in beta-D-mannosides.</text>
        <dbReference type="EC" id="3.2.1.25"/>
    </reaction>
</comment>
<evidence type="ECO:0000256" key="3">
    <source>
        <dbReference type="ARBA" id="ARBA00004613"/>
    </source>
</evidence>
<comment type="similarity">
    <text evidence="16">Belongs to the glycosyl hydrolase 2 family. Beta-mannosidase B subfamily.</text>
</comment>
<dbReference type="PATRIC" id="fig|128780.6.peg.131"/>
<dbReference type="InterPro" id="IPR054593">
    <property type="entry name" value="Beta-mannosidase-like_N2"/>
</dbReference>
<feature type="signal peptide" evidence="19">
    <location>
        <begin position="1"/>
        <end position="36"/>
    </location>
</feature>
<keyword evidence="14" id="KW-0326">Glycosidase</keyword>
<dbReference type="Pfam" id="PF17786">
    <property type="entry name" value="Mannosidase_ig"/>
    <property type="match status" value="1"/>
</dbReference>
<dbReference type="GO" id="GO:0004567">
    <property type="term" value="F:beta-mannosidase activity"/>
    <property type="evidence" value="ECO:0007669"/>
    <property type="project" value="UniProtKB-EC"/>
</dbReference>
<organism evidence="25 26">
    <name type="scientific">Stenotrophomonas acidaminiphila</name>
    <dbReference type="NCBI Taxonomy" id="128780"/>
    <lineage>
        <taxon>Bacteria</taxon>
        <taxon>Pseudomonadati</taxon>
        <taxon>Pseudomonadota</taxon>
        <taxon>Gammaproteobacteria</taxon>
        <taxon>Lysobacterales</taxon>
        <taxon>Lysobacteraceae</taxon>
        <taxon>Stenotrophomonas</taxon>
    </lineage>
</organism>
<dbReference type="InterPro" id="IPR006103">
    <property type="entry name" value="Glyco_hydro_2_cat"/>
</dbReference>
<feature type="domain" description="Mannosidase Ig/CBM-like" evidence="23">
    <location>
        <begin position="722"/>
        <end position="804"/>
    </location>
</feature>
<evidence type="ECO:0000256" key="9">
    <source>
        <dbReference type="ARBA" id="ARBA00022525"/>
    </source>
</evidence>
<dbReference type="Pfam" id="PF22666">
    <property type="entry name" value="Glyco_hydro_2_N2"/>
    <property type="match status" value="1"/>
</dbReference>
<feature type="chain" id="PRO_5006588456" description="Beta-mannosidase" evidence="19">
    <location>
        <begin position="37"/>
        <end position="904"/>
    </location>
</feature>
<keyword evidence="13" id="KW-0325">Glycoprotein</keyword>
<feature type="domain" description="Beta-mannosidase-like galactose-binding" evidence="24">
    <location>
        <begin position="61"/>
        <end position="230"/>
    </location>
</feature>
<dbReference type="GO" id="GO:0006516">
    <property type="term" value="P:glycoprotein catabolic process"/>
    <property type="evidence" value="ECO:0007669"/>
    <property type="project" value="TreeGrafter"/>
</dbReference>
<comment type="subunit">
    <text evidence="6">Homodimer.</text>
</comment>
<dbReference type="Proteomes" id="UP000061010">
    <property type="component" value="Chromosome"/>
</dbReference>
<comment type="subunit">
    <text evidence="5">Monomer.</text>
</comment>
<evidence type="ECO:0000256" key="5">
    <source>
        <dbReference type="ARBA" id="ARBA00011245"/>
    </source>
</evidence>
<evidence type="ECO:0000256" key="6">
    <source>
        <dbReference type="ARBA" id="ARBA00011738"/>
    </source>
</evidence>
<dbReference type="InterPro" id="IPR008979">
    <property type="entry name" value="Galactose-bd-like_sf"/>
</dbReference>
<dbReference type="InterPro" id="IPR017853">
    <property type="entry name" value="GH"/>
</dbReference>
<evidence type="ECO:0000256" key="15">
    <source>
        <dbReference type="ARBA" id="ARBA00032581"/>
    </source>
</evidence>
<feature type="domain" description="Glycoside hydrolase family 2 immunoglobulin-like beta-sandwich" evidence="20">
    <location>
        <begin position="241"/>
        <end position="350"/>
    </location>
</feature>
<dbReference type="EC" id="3.2.1.25" evidence="7"/>
<comment type="pathway">
    <text evidence="4">Glycan metabolism; N-glycan degradation.</text>
</comment>
<keyword evidence="12" id="KW-1015">Disulfide bond</keyword>
<dbReference type="GO" id="GO:0005576">
    <property type="term" value="C:extracellular region"/>
    <property type="evidence" value="ECO:0007669"/>
    <property type="project" value="UniProtKB-SubCell"/>
</dbReference>
<dbReference type="Pfam" id="PF17753">
    <property type="entry name" value="Ig_mannosidase"/>
    <property type="match status" value="1"/>
</dbReference>
<dbReference type="SUPFAM" id="SSF49303">
    <property type="entry name" value="beta-Galactosidase/glucuronidase domain"/>
    <property type="match status" value="3"/>
</dbReference>
<feature type="domain" description="Glycoside hydrolase family 2 catalytic" evidence="21">
    <location>
        <begin position="367"/>
        <end position="486"/>
    </location>
</feature>
<dbReference type="KEGG" id="sacz:AOT14_01310"/>
<name>A0A0S1AUW0_9GAMM</name>
<dbReference type="InterPro" id="IPR050887">
    <property type="entry name" value="Beta-mannosidase_GH2"/>
</dbReference>
<dbReference type="Gene3D" id="2.60.40.10">
    <property type="entry name" value="Immunoglobulins"/>
    <property type="match status" value="2"/>
</dbReference>
<evidence type="ECO:0000256" key="12">
    <source>
        <dbReference type="ARBA" id="ARBA00023157"/>
    </source>
</evidence>
<evidence type="ECO:0000256" key="13">
    <source>
        <dbReference type="ARBA" id="ARBA00023180"/>
    </source>
</evidence>
<dbReference type="PANTHER" id="PTHR43730:SF1">
    <property type="entry name" value="BETA-MANNOSIDASE"/>
    <property type="match status" value="1"/>
</dbReference>
<evidence type="ECO:0000259" key="22">
    <source>
        <dbReference type="Pfam" id="PF17753"/>
    </source>
</evidence>
<dbReference type="EMBL" id="CP012900">
    <property type="protein sequence ID" value="ALJ26593.1"/>
    <property type="molecule type" value="Genomic_DNA"/>
</dbReference>
<dbReference type="InterPro" id="IPR036156">
    <property type="entry name" value="Beta-gal/glucu_dom_sf"/>
</dbReference>
<sequence length="904" mass="100576" precursor="true">MRQGIPYFGSMQIRVAGHCRALLLYALCALAGTAAAAPLQAQWSFRLLPGDPQLQAHPGLDAWRPARVPGSVHDDLYAAGVIGDPYVGAAEAGLQWIGLAAWEYRARFDVDAATLARRHAELRFDGLDTFAEVSLNGRPLLEADNAHRTWRARVDGRLRAQGNELRVVFRSPIRTLLPQVQAMPHKIAGNYPSPYGDEPKDAMVGNFARKPAYHFGWDWGPRYVTAGVWRPVHLDSWDQHRITDLAVRTDALDDQRARLGVLLQVEQGATVGRASVAVDVLDPDGHRVASLEREVTLHPGQNTVQLPLEIAQPRRWWPVGYGAQDRYTVQARIDGGGDPAREAVRRTGLRTVELRREADADGGQGFAFVINGVPVFAKGANVIPFESFPARVTRERLRRDLQAARDANMNMLRNWGGGYYESDDFFDITDELGLLVWQDFMFGGGMQPGYDPGFRANVVAEARDNIRRLRHHPSIVLWCGNNEEETAWKDWGHGRQLKDADPAFAARVWQGYVDLFGTDLRAVVAEEGLGVPYWSSSPGNDLDAKANDSRRGDKHYWDVWGGPALPATAYLRETPRFMSEYGLQAWPQLSTVDAFARRDEQQIDGAVIRAHQKFMAGQGNERLLHYIEREYGTPASLADFIYLSQVMQAEGIELAALHHRASRPYTMGSLYWQLNDVWPGASWSSLDYFGHWKALHYHARRFFADVAVAALRDDDGVTRFRLLNDGRQPLTAQWRVRVMDVAGGEFARQQETITLAPMAATAVADLVDADLLKGHDPARSVAAFELLRGGEVVARRLVHFVPAREQALAAGQLRAELVANGGDYRLRLHADGLVRAVWVDFGDTGARVEDNAFDLLPGETRELRVDADARLDALRAALRVRTLGDTLHAASTSPHDPASTPRTR</sequence>
<evidence type="ECO:0000256" key="10">
    <source>
        <dbReference type="ARBA" id="ARBA00022729"/>
    </source>
</evidence>
<dbReference type="InterPro" id="IPR041625">
    <property type="entry name" value="Beta-mannosidase_Ig"/>
</dbReference>
<dbReference type="Pfam" id="PF00703">
    <property type="entry name" value="Glyco_hydro_2"/>
    <property type="match status" value="1"/>
</dbReference>
<evidence type="ECO:0000256" key="14">
    <source>
        <dbReference type="ARBA" id="ARBA00023295"/>
    </source>
</evidence>
<evidence type="ECO:0000256" key="11">
    <source>
        <dbReference type="ARBA" id="ARBA00022801"/>
    </source>
</evidence>
<dbReference type="SUPFAM" id="SSF51445">
    <property type="entry name" value="(Trans)glycosidases"/>
    <property type="match status" value="1"/>
</dbReference>
<evidence type="ECO:0000256" key="17">
    <source>
        <dbReference type="ARBA" id="ARBA00041069"/>
    </source>
</evidence>
<keyword evidence="9" id="KW-0964">Secreted</keyword>
<proteinExistence type="inferred from homology"/>
<evidence type="ECO:0000259" key="24">
    <source>
        <dbReference type="Pfam" id="PF22666"/>
    </source>
</evidence>
<dbReference type="PANTHER" id="PTHR43730">
    <property type="entry name" value="BETA-MANNOSIDASE"/>
    <property type="match status" value="1"/>
</dbReference>
<evidence type="ECO:0000313" key="25">
    <source>
        <dbReference type="EMBL" id="ALJ26593.1"/>
    </source>
</evidence>
<evidence type="ECO:0000256" key="16">
    <source>
        <dbReference type="ARBA" id="ARBA00038429"/>
    </source>
</evidence>
<evidence type="ECO:0000256" key="18">
    <source>
        <dbReference type="ARBA" id="ARBA00041614"/>
    </source>
</evidence>
<accession>A0A0S1AUW0</accession>
<comment type="function">
    <text evidence="2">Exoglycosidase that cleaves the single beta-linked mannose residue from the non-reducing end of all N-linked glycoprotein oligosaccharides.</text>
</comment>
<dbReference type="Gene3D" id="2.60.120.260">
    <property type="entry name" value="Galactose-binding domain-like"/>
    <property type="match status" value="1"/>
</dbReference>
<evidence type="ECO:0000259" key="21">
    <source>
        <dbReference type="Pfam" id="PF02836"/>
    </source>
</evidence>
<protein>
    <recommendedName>
        <fullName evidence="8">Beta-mannosidase</fullName>
        <ecNumber evidence="7">3.2.1.25</ecNumber>
    </recommendedName>
    <alternativeName>
        <fullName evidence="17">Beta-mannosidase B</fullName>
    </alternativeName>
    <alternativeName>
        <fullName evidence="15">Lysosomal beta A mannosidase</fullName>
    </alternativeName>
    <alternativeName>
        <fullName evidence="18">Mannanase B</fullName>
    </alternativeName>
</protein>
<evidence type="ECO:0000259" key="23">
    <source>
        <dbReference type="Pfam" id="PF17786"/>
    </source>
</evidence>
<reference evidence="25 26" key="1">
    <citation type="journal article" date="2015" name="Genome Announc.">
        <title>Complete Genome Sequencing of Stenotrophomonas acidaminiphila ZAC14D2_NAIMI4_2, a Multidrug-Resistant Strain Isolated from Sediments of a Polluted River in Mexico, Uncovers New Antibiotic Resistance Genes and a Novel Class-II Lasso Peptide Biosynthesis Gene Cluster.</title>
        <authorList>
            <person name="Vinuesa P."/>
            <person name="Ochoa-Sanchez L.E."/>
        </authorList>
    </citation>
    <scope>NUCLEOTIDE SEQUENCE [LARGE SCALE GENOMIC DNA]</scope>
    <source>
        <strain evidence="25 26">ZAC14D2_NAIMI4_2</strain>
    </source>
</reference>
<keyword evidence="10 19" id="KW-0732">Signal</keyword>
<dbReference type="InterPro" id="IPR041447">
    <property type="entry name" value="Mannosidase_ig"/>
</dbReference>
<dbReference type="Pfam" id="PF02836">
    <property type="entry name" value="Glyco_hydro_2_C"/>
    <property type="match status" value="1"/>
</dbReference>
<dbReference type="FunFam" id="3.20.20.80:FF:000050">
    <property type="entry name" value="Beta-mannosidase B"/>
    <property type="match status" value="1"/>
</dbReference>
<evidence type="ECO:0000259" key="20">
    <source>
        <dbReference type="Pfam" id="PF00703"/>
    </source>
</evidence>
<evidence type="ECO:0000256" key="8">
    <source>
        <dbReference type="ARBA" id="ARBA00015707"/>
    </source>
</evidence>
<evidence type="ECO:0000256" key="2">
    <source>
        <dbReference type="ARBA" id="ARBA00003150"/>
    </source>
</evidence>
<evidence type="ECO:0000256" key="19">
    <source>
        <dbReference type="SAM" id="SignalP"/>
    </source>
</evidence>
<dbReference type="GO" id="GO:0005975">
    <property type="term" value="P:carbohydrate metabolic process"/>
    <property type="evidence" value="ECO:0007669"/>
    <property type="project" value="InterPro"/>
</dbReference>
<evidence type="ECO:0000256" key="1">
    <source>
        <dbReference type="ARBA" id="ARBA00000829"/>
    </source>
</evidence>
<gene>
    <name evidence="25" type="primary">bmnA</name>
    <name evidence="25" type="ORF">AOT14_01310</name>
</gene>
<dbReference type="Gene3D" id="3.20.20.80">
    <property type="entry name" value="Glycosidases"/>
    <property type="match status" value="1"/>
</dbReference>
<dbReference type="AlphaFoldDB" id="A0A0S1AUW0"/>
<evidence type="ECO:0000313" key="26">
    <source>
        <dbReference type="Proteomes" id="UP000061010"/>
    </source>
</evidence>
<dbReference type="InterPro" id="IPR013783">
    <property type="entry name" value="Ig-like_fold"/>
</dbReference>
<feature type="domain" description="Beta-mannosidase Ig-fold" evidence="22">
    <location>
        <begin position="812"/>
        <end position="886"/>
    </location>
</feature>
<dbReference type="SUPFAM" id="SSF49785">
    <property type="entry name" value="Galactose-binding domain-like"/>
    <property type="match status" value="1"/>
</dbReference>